<protein>
    <submittedName>
        <fullName evidence="1">Uncharacterized protein</fullName>
    </submittedName>
</protein>
<sequence length="86" mass="9507">MDNFVAANVAAAIHAGPNNGSIHIEQAVYNYNPRDEQNPFPTVTKPYDALSQIIEAHFQSRSSFVSCDIHIQTNIHVPPYLSPESV</sequence>
<evidence type="ECO:0000313" key="1">
    <source>
        <dbReference type="EMBL" id="KAH3686731.1"/>
    </source>
</evidence>
<reference evidence="1" key="1">
    <citation type="journal article" date="2021" name="Open Biol.">
        <title>Shared evolutionary footprints suggest mitochondrial oxidative damage underlies multiple complex I losses in fungi.</title>
        <authorList>
            <person name="Schikora-Tamarit M.A."/>
            <person name="Marcet-Houben M."/>
            <person name="Nosek J."/>
            <person name="Gabaldon T."/>
        </authorList>
    </citation>
    <scope>NUCLEOTIDE SEQUENCE</scope>
    <source>
        <strain evidence="1">CBS2887</strain>
    </source>
</reference>
<keyword evidence="2" id="KW-1185">Reference proteome</keyword>
<dbReference type="Proteomes" id="UP000774326">
    <property type="component" value="Unassembled WGS sequence"/>
</dbReference>
<evidence type="ECO:0000313" key="2">
    <source>
        <dbReference type="Proteomes" id="UP000774326"/>
    </source>
</evidence>
<comment type="caution">
    <text evidence="1">The sequence shown here is derived from an EMBL/GenBank/DDBJ whole genome shotgun (WGS) entry which is preliminary data.</text>
</comment>
<reference evidence="1" key="2">
    <citation type="submission" date="2021-01" db="EMBL/GenBank/DDBJ databases">
        <authorList>
            <person name="Schikora-Tamarit M.A."/>
        </authorList>
    </citation>
    <scope>NUCLEOTIDE SEQUENCE</scope>
    <source>
        <strain evidence="1">CBS2887</strain>
    </source>
</reference>
<dbReference type="EMBL" id="JAEUBG010001229">
    <property type="protein sequence ID" value="KAH3686731.1"/>
    <property type="molecule type" value="Genomic_DNA"/>
</dbReference>
<dbReference type="AlphaFoldDB" id="A0A9P8TPT4"/>
<gene>
    <name evidence="1" type="ORF">WICPIJ_002295</name>
</gene>
<proteinExistence type="predicted"/>
<name>A0A9P8TPT4_WICPI</name>
<accession>A0A9P8TPT4</accession>
<organism evidence="1 2">
    <name type="scientific">Wickerhamomyces pijperi</name>
    <name type="common">Yeast</name>
    <name type="synonym">Pichia pijperi</name>
    <dbReference type="NCBI Taxonomy" id="599730"/>
    <lineage>
        <taxon>Eukaryota</taxon>
        <taxon>Fungi</taxon>
        <taxon>Dikarya</taxon>
        <taxon>Ascomycota</taxon>
        <taxon>Saccharomycotina</taxon>
        <taxon>Saccharomycetes</taxon>
        <taxon>Phaffomycetales</taxon>
        <taxon>Wickerhamomycetaceae</taxon>
        <taxon>Wickerhamomyces</taxon>
    </lineage>
</organism>